<dbReference type="InterPro" id="IPR050300">
    <property type="entry name" value="GDXG_lipolytic_enzyme"/>
</dbReference>
<dbReference type="Pfam" id="PF20434">
    <property type="entry name" value="BD-FAE"/>
    <property type="match status" value="1"/>
</dbReference>
<dbReference type="EMBL" id="JAPQFL010000001">
    <property type="protein sequence ID" value="MDD9326806.1"/>
    <property type="molecule type" value="Genomic_DNA"/>
</dbReference>
<dbReference type="SUPFAM" id="SSF53474">
    <property type="entry name" value="alpha/beta-Hydrolases"/>
    <property type="match status" value="1"/>
</dbReference>
<reference evidence="3" key="1">
    <citation type="submission" date="2022-10" db="EMBL/GenBank/DDBJ databases">
        <authorList>
            <person name="Boutroux M."/>
        </authorList>
    </citation>
    <scope>NUCLEOTIDE SEQUENCE</scope>
    <source>
        <strain evidence="3">51.81</strain>
    </source>
</reference>
<dbReference type="AlphaFoldDB" id="A0A9X4E2K7"/>
<dbReference type="InterPro" id="IPR029058">
    <property type="entry name" value="AB_hydrolase_fold"/>
</dbReference>
<accession>A0A9X4E2K7</accession>
<evidence type="ECO:0000256" key="1">
    <source>
        <dbReference type="ARBA" id="ARBA00022801"/>
    </source>
</evidence>
<dbReference type="GO" id="GO:0016787">
    <property type="term" value="F:hydrolase activity"/>
    <property type="evidence" value="ECO:0007669"/>
    <property type="project" value="UniProtKB-KW"/>
</dbReference>
<keyword evidence="1 3" id="KW-0378">Hydrolase</keyword>
<dbReference type="InterPro" id="IPR049492">
    <property type="entry name" value="BD-FAE-like_dom"/>
</dbReference>
<feature type="domain" description="BD-FAE-like" evidence="2">
    <location>
        <begin position="78"/>
        <end position="298"/>
    </location>
</feature>
<evidence type="ECO:0000313" key="3">
    <source>
        <dbReference type="EMBL" id="MDD9326806.1"/>
    </source>
</evidence>
<dbReference type="Proteomes" id="UP001149607">
    <property type="component" value="Chromosome"/>
</dbReference>
<keyword evidence="5" id="KW-1185">Reference proteome</keyword>
<gene>
    <name evidence="3" type="ORF">ORY91_000174</name>
    <name evidence="4" type="ORF">V9W64_00235</name>
</gene>
<name>A0A9X4E2K7_9NEIS</name>
<reference evidence="4" key="2">
    <citation type="submission" date="2024-02" db="EMBL/GenBank/DDBJ databases">
        <title>Neisseria leonii sp. nov.</title>
        <authorList>
            <person name="Boutroux M."/>
            <person name="Favre-Rochex S."/>
            <person name="Gorgette O."/>
            <person name="Touak G."/>
            <person name="Muhle E."/>
            <person name="Chesneau O."/>
            <person name="Clermont D."/>
            <person name="Rahi P."/>
        </authorList>
    </citation>
    <scope>NUCLEOTIDE SEQUENCE</scope>
    <source>
        <strain evidence="4">51.81</strain>
    </source>
</reference>
<dbReference type="PANTHER" id="PTHR48081:SF13">
    <property type="entry name" value="ALPHA_BETA HYDROLASE"/>
    <property type="match status" value="1"/>
</dbReference>
<protein>
    <submittedName>
        <fullName evidence="3">Alpha/beta hydrolase</fullName>
    </submittedName>
</protein>
<evidence type="ECO:0000259" key="2">
    <source>
        <dbReference type="Pfam" id="PF20434"/>
    </source>
</evidence>
<dbReference type="EMBL" id="CP146598">
    <property type="protein sequence ID" value="WWY03226.1"/>
    <property type="molecule type" value="Genomic_DNA"/>
</dbReference>
<dbReference type="Gene3D" id="3.40.50.1820">
    <property type="entry name" value="alpha/beta hydrolase"/>
    <property type="match status" value="1"/>
</dbReference>
<evidence type="ECO:0000313" key="5">
    <source>
        <dbReference type="Proteomes" id="UP001149607"/>
    </source>
</evidence>
<dbReference type="PANTHER" id="PTHR48081">
    <property type="entry name" value="AB HYDROLASE SUPERFAMILY PROTEIN C4A8.06C"/>
    <property type="match status" value="1"/>
</dbReference>
<sequence>MLKQLTLATALTAVLTACQSTPQISAPARTAEQLQIDSTIKKVSSDFSAMLHNLAKNPTNTATYANIAYGTQSQRQKLDIYLPKNTSDKVPTLIYIHGGGWIVGDKSEVSASSMGVDKMIKRLLDNGYAVVSVDYRFAPDDFLPAQTDDVVQAFDFIYQNAEKYGLDNRRMAVMGESAGGHLTQWLANARGNKVRAAVPFYAASDLANLTKLNQADPSCTGFKWSDFGKAVGADLPADWDLSSYVVNEIYGTPAFTKKAVAVSPINKISKDTPPTLMFHGTKDCVVAYQSSVNYLQKLQQAGVAGELVTVEGEGHATAKFYTTPKYQEKVLAFLKRHL</sequence>
<dbReference type="RefSeq" id="WP_274584151.1">
    <property type="nucleotide sequence ID" value="NZ_CP146598.1"/>
</dbReference>
<dbReference type="PROSITE" id="PS51257">
    <property type="entry name" value="PROKAR_LIPOPROTEIN"/>
    <property type="match status" value="1"/>
</dbReference>
<evidence type="ECO:0000313" key="4">
    <source>
        <dbReference type="EMBL" id="WWY03226.1"/>
    </source>
</evidence>
<organism evidence="3">
    <name type="scientific">Neisseria leonii</name>
    <dbReference type="NCBI Taxonomy" id="2995413"/>
    <lineage>
        <taxon>Bacteria</taxon>
        <taxon>Pseudomonadati</taxon>
        <taxon>Pseudomonadota</taxon>
        <taxon>Betaproteobacteria</taxon>
        <taxon>Neisseriales</taxon>
        <taxon>Neisseriaceae</taxon>
        <taxon>Neisseria</taxon>
    </lineage>
</organism>
<proteinExistence type="predicted"/>